<dbReference type="eggNOG" id="COG4279">
    <property type="taxonomic scope" value="Bacteria"/>
</dbReference>
<dbReference type="OrthoDB" id="9816340at2"/>
<dbReference type="Proteomes" id="UP000003571">
    <property type="component" value="Unassembled WGS sequence"/>
</dbReference>
<dbReference type="PROSITE" id="PS50966">
    <property type="entry name" value="ZF_SWIM"/>
    <property type="match status" value="1"/>
</dbReference>
<evidence type="ECO:0000313" key="4">
    <source>
        <dbReference type="EMBL" id="EIC01954.1"/>
    </source>
</evidence>
<sequence>MLTKAMIEQMAVNDSALANGKKLADKGCFANLKKTEDSTVYWGECAGSGKNPYRTSVDMSDEKKLPVCRCSCPSRQFPCKHGLALMLLIERGETFEVDALPEEIAEKRAKAEERETKKAEKAAKPKKQTASSIKAAEKKTAKQLEGLEMARKMTDELMTSGLATLSGTSIQKFRDLATELYNYGLPGPQLIMNRIAESMSEIQFRGERGESADAKMLYSQTLRYLIKLNTIIKKGCAFLSKKIEERTFDDNNDILFEELGGIWKLEELEKIQSFRDNARLVELSFEVVEDRVKDEFQYKSHCIDMDTKEICANISMVPSKVWSKIKIPDSCFEMLLIPRVYKYPGTSRVRWDSFTTRKLTDEDRLALISCAEESFESAVKKFKNYIKNTLHEKSMMMLLPVASIGMAGVNLLIEDAAGTRIRVADAPLESGTTTNAYCTTSFIENAKIIPVDMKNVGAVFGKMFYDEQLGEIRFHIHSLITKEYVLRLM</sequence>
<keyword evidence="1" id="KW-0479">Metal-binding</keyword>
<reference evidence="4 5" key="1">
    <citation type="submission" date="2011-09" db="EMBL/GenBank/DDBJ databases">
        <title>The draft genome of Treponema saccharophilum DSM 2985.</title>
        <authorList>
            <consortium name="US DOE Joint Genome Institute (JGI-PGF)"/>
            <person name="Lucas S."/>
            <person name="Copeland A."/>
            <person name="Lapidus A."/>
            <person name="Glavina del Rio T."/>
            <person name="Dalin E."/>
            <person name="Tice H."/>
            <person name="Bruce D."/>
            <person name="Goodwin L."/>
            <person name="Pitluck S."/>
            <person name="Peters L."/>
            <person name="Kyrpides N."/>
            <person name="Mavromatis K."/>
            <person name="Ivanova N."/>
            <person name="Markowitz V."/>
            <person name="Cheng J.-F."/>
            <person name="Hugenholtz P."/>
            <person name="Woyke T."/>
            <person name="Wu D."/>
            <person name="Gronow S."/>
            <person name="Wellnitz S."/>
            <person name="Brambilla E."/>
            <person name="Klenk H.-P."/>
            <person name="Eisen J.A."/>
        </authorList>
    </citation>
    <scope>NUCLEOTIDE SEQUENCE [LARGE SCALE GENOMIC DNA]</scope>
    <source>
        <strain evidence="4 5">DSM 2985</strain>
    </source>
</reference>
<dbReference type="PATRIC" id="fig|907348.3.peg.1274"/>
<evidence type="ECO:0000313" key="5">
    <source>
        <dbReference type="Proteomes" id="UP000003571"/>
    </source>
</evidence>
<keyword evidence="5" id="KW-1185">Reference proteome</keyword>
<dbReference type="EMBL" id="AGRW01000044">
    <property type="protein sequence ID" value="EIC01954.1"/>
    <property type="molecule type" value="Genomic_DNA"/>
</dbReference>
<evidence type="ECO:0000256" key="1">
    <source>
        <dbReference type="PROSITE-ProRule" id="PRU00325"/>
    </source>
</evidence>
<dbReference type="Pfam" id="PF04434">
    <property type="entry name" value="SWIM"/>
    <property type="match status" value="1"/>
</dbReference>
<evidence type="ECO:0000259" key="3">
    <source>
        <dbReference type="PROSITE" id="PS50966"/>
    </source>
</evidence>
<feature type="region of interest" description="Disordered" evidence="2">
    <location>
        <begin position="110"/>
        <end position="137"/>
    </location>
</feature>
<keyword evidence="1" id="KW-0863">Zinc-finger</keyword>
<accession>H7EK67</accession>
<dbReference type="STRING" id="907348.TresaDRAFT_1706"/>
<dbReference type="RefSeq" id="WP_002703892.1">
    <property type="nucleotide sequence ID" value="NZ_AGRW01000044.1"/>
</dbReference>
<feature type="compositionally biased region" description="Basic and acidic residues" evidence="2">
    <location>
        <begin position="110"/>
        <end position="123"/>
    </location>
</feature>
<organism evidence="4 5">
    <name type="scientific">Treponema saccharophilum DSM 2985</name>
    <dbReference type="NCBI Taxonomy" id="907348"/>
    <lineage>
        <taxon>Bacteria</taxon>
        <taxon>Pseudomonadati</taxon>
        <taxon>Spirochaetota</taxon>
        <taxon>Spirochaetia</taxon>
        <taxon>Spirochaetales</taxon>
        <taxon>Treponemataceae</taxon>
        <taxon>Treponema</taxon>
    </lineage>
</organism>
<dbReference type="InterPro" id="IPR007527">
    <property type="entry name" value="Znf_SWIM"/>
</dbReference>
<protein>
    <submittedName>
        <fullName evidence="4">Zinc finger SWIM domain protein</fullName>
    </submittedName>
</protein>
<proteinExistence type="predicted"/>
<gene>
    <name evidence="4" type="ORF">TresaDRAFT_1706</name>
</gene>
<evidence type="ECO:0000256" key="2">
    <source>
        <dbReference type="SAM" id="MobiDB-lite"/>
    </source>
</evidence>
<feature type="domain" description="SWIM-type" evidence="3">
    <location>
        <begin position="53"/>
        <end position="90"/>
    </location>
</feature>
<keyword evidence="1" id="KW-0862">Zinc</keyword>
<dbReference type="GO" id="GO:0008270">
    <property type="term" value="F:zinc ion binding"/>
    <property type="evidence" value="ECO:0007669"/>
    <property type="project" value="UniProtKB-KW"/>
</dbReference>
<dbReference type="AlphaFoldDB" id="H7EK67"/>
<name>H7EK67_9SPIR</name>
<comment type="caution">
    <text evidence="4">The sequence shown here is derived from an EMBL/GenBank/DDBJ whole genome shotgun (WGS) entry which is preliminary data.</text>
</comment>